<dbReference type="Proteomes" id="UP000015106">
    <property type="component" value="Chromosome 2"/>
</dbReference>
<reference evidence="2" key="1">
    <citation type="journal article" date="2013" name="Nature">
        <title>Draft genome of the wheat A-genome progenitor Triticum urartu.</title>
        <authorList>
            <person name="Ling H.Q."/>
            <person name="Zhao S."/>
            <person name="Liu D."/>
            <person name="Wang J."/>
            <person name="Sun H."/>
            <person name="Zhang C."/>
            <person name="Fan H."/>
            <person name="Li D."/>
            <person name="Dong L."/>
            <person name="Tao Y."/>
            <person name="Gao C."/>
            <person name="Wu H."/>
            <person name="Li Y."/>
            <person name="Cui Y."/>
            <person name="Guo X."/>
            <person name="Zheng S."/>
            <person name="Wang B."/>
            <person name="Yu K."/>
            <person name="Liang Q."/>
            <person name="Yang W."/>
            <person name="Lou X."/>
            <person name="Chen J."/>
            <person name="Feng M."/>
            <person name="Jian J."/>
            <person name="Zhang X."/>
            <person name="Luo G."/>
            <person name="Jiang Y."/>
            <person name="Liu J."/>
            <person name="Wang Z."/>
            <person name="Sha Y."/>
            <person name="Zhang B."/>
            <person name="Wu H."/>
            <person name="Tang D."/>
            <person name="Shen Q."/>
            <person name="Xue P."/>
            <person name="Zou S."/>
            <person name="Wang X."/>
            <person name="Liu X."/>
            <person name="Wang F."/>
            <person name="Yang Y."/>
            <person name="An X."/>
            <person name="Dong Z."/>
            <person name="Zhang K."/>
            <person name="Zhang X."/>
            <person name="Luo M.C."/>
            <person name="Dvorak J."/>
            <person name="Tong Y."/>
            <person name="Wang J."/>
            <person name="Yang H."/>
            <person name="Li Z."/>
            <person name="Wang D."/>
            <person name="Zhang A."/>
            <person name="Wang J."/>
        </authorList>
    </citation>
    <scope>NUCLEOTIDE SEQUENCE</scope>
    <source>
        <strain evidence="2">cv. G1812</strain>
    </source>
</reference>
<protein>
    <submittedName>
        <fullName evidence="1">Uncharacterized protein</fullName>
    </submittedName>
</protein>
<dbReference type="Gramene" id="TuG1812G0200002432.01.T01">
    <property type="protein sequence ID" value="TuG1812G0200002432.01.T01.cds290293"/>
    <property type="gene ID" value="TuG1812G0200002432.01"/>
</dbReference>
<dbReference type="AlphaFoldDB" id="A0A8R7TG53"/>
<proteinExistence type="predicted"/>
<keyword evidence="2" id="KW-1185">Reference proteome</keyword>
<evidence type="ECO:0000313" key="2">
    <source>
        <dbReference type="Proteomes" id="UP000015106"/>
    </source>
</evidence>
<accession>A0A8R7TG53</accession>
<reference evidence="1" key="3">
    <citation type="submission" date="2022-06" db="UniProtKB">
        <authorList>
            <consortium name="EnsemblPlants"/>
        </authorList>
    </citation>
    <scope>IDENTIFICATION</scope>
</reference>
<evidence type="ECO:0000313" key="1">
    <source>
        <dbReference type="EnsemblPlants" id="TuG1812G0200002432.01.T01.cds290293"/>
    </source>
</evidence>
<sequence length="76" mass="8419">MDLLFCLACKAEQKIIWRVVHKDNVVPSTTRCTMTTTSVVVRTTSPPICDTSPSRVLASSKLIIRGNDEETDFPPP</sequence>
<name>A0A8R7TG53_TRIUA</name>
<reference evidence="1" key="2">
    <citation type="submission" date="2018-03" db="EMBL/GenBank/DDBJ databases">
        <title>The Triticum urartu genome reveals the dynamic nature of wheat genome evolution.</title>
        <authorList>
            <person name="Ling H."/>
            <person name="Ma B."/>
            <person name="Shi X."/>
            <person name="Liu H."/>
            <person name="Dong L."/>
            <person name="Sun H."/>
            <person name="Cao Y."/>
            <person name="Gao Q."/>
            <person name="Zheng S."/>
            <person name="Li Y."/>
            <person name="Yu Y."/>
            <person name="Du H."/>
            <person name="Qi M."/>
            <person name="Li Y."/>
            <person name="Yu H."/>
            <person name="Cui Y."/>
            <person name="Wang N."/>
            <person name="Chen C."/>
            <person name="Wu H."/>
            <person name="Zhao Y."/>
            <person name="Zhang J."/>
            <person name="Li Y."/>
            <person name="Zhou W."/>
            <person name="Zhang B."/>
            <person name="Hu W."/>
            <person name="Eijk M."/>
            <person name="Tang J."/>
            <person name="Witsenboer H."/>
            <person name="Zhao S."/>
            <person name="Li Z."/>
            <person name="Zhang A."/>
            <person name="Wang D."/>
            <person name="Liang C."/>
        </authorList>
    </citation>
    <scope>NUCLEOTIDE SEQUENCE [LARGE SCALE GENOMIC DNA]</scope>
    <source>
        <strain evidence="1">cv. G1812</strain>
    </source>
</reference>
<organism evidence="1 2">
    <name type="scientific">Triticum urartu</name>
    <name type="common">Red wild einkorn</name>
    <name type="synonym">Crithodium urartu</name>
    <dbReference type="NCBI Taxonomy" id="4572"/>
    <lineage>
        <taxon>Eukaryota</taxon>
        <taxon>Viridiplantae</taxon>
        <taxon>Streptophyta</taxon>
        <taxon>Embryophyta</taxon>
        <taxon>Tracheophyta</taxon>
        <taxon>Spermatophyta</taxon>
        <taxon>Magnoliopsida</taxon>
        <taxon>Liliopsida</taxon>
        <taxon>Poales</taxon>
        <taxon>Poaceae</taxon>
        <taxon>BOP clade</taxon>
        <taxon>Pooideae</taxon>
        <taxon>Triticodae</taxon>
        <taxon>Triticeae</taxon>
        <taxon>Triticinae</taxon>
        <taxon>Triticum</taxon>
    </lineage>
</organism>
<dbReference type="EnsemblPlants" id="TuG1812G0200002432.01.T01">
    <property type="protein sequence ID" value="TuG1812G0200002432.01.T01.cds290293"/>
    <property type="gene ID" value="TuG1812G0200002432.01"/>
</dbReference>